<dbReference type="InterPro" id="IPR008966">
    <property type="entry name" value="Adhesion_dom_sf"/>
</dbReference>
<dbReference type="InterPro" id="IPR013783">
    <property type="entry name" value="Ig-like_fold"/>
</dbReference>
<keyword evidence="5" id="KW-0572">Peptidoglycan-anchor</keyword>
<dbReference type="KEGG" id="vah:G7081_00100"/>
<dbReference type="EMBL" id="CP049886">
    <property type="protein sequence ID" value="QIL45598.1"/>
    <property type="molecule type" value="Genomic_DNA"/>
</dbReference>
<dbReference type="GO" id="GO:0007155">
    <property type="term" value="P:cell adhesion"/>
    <property type="evidence" value="ECO:0007669"/>
    <property type="project" value="InterPro"/>
</dbReference>
<feature type="domain" description="Gram-positive cocci surface proteins LPxTG" evidence="8">
    <location>
        <begin position="722"/>
        <end position="755"/>
    </location>
</feature>
<dbReference type="SUPFAM" id="SSF49478">
    <property type="entry name" value="Cna protein B-type domain"/>
    <property type="match status" value="1"/>
</dbReference>
<dbReference type="NCBIfam" id="TIGR01167">
    <property type="entry name" value="LPXTG_anchor"/>
    <property type="match status" value="1"/>
</dbReference>
<evidence type="ECO:0000313" key="10">
    <source>
        <dbReference type="Proteomes" id="UP000500890"/>
    </source>
</evidence>
<evidence type="ECO:0000256" key="3">
    <source>
        <dbReference type="ARBA" id="ARBA00022525"/>
    </source>
</evidence>
<evidence type="ECO:0000256" key="4">
    <source>
        <dbReference type="ARBA" id="ARBA00022729"/>
    </source>
</evidence>
<keyword evidence="10" id="KW-1185">Reference proteome</keyword>
<evidence type="ECO:0000256" key="5">
    <source>
        <dbReference type="ARBA" id="ARBA00023088"/>
    </source>
</evidence>
<reference evidence="9 10" key="1">
    <citation type="submission" date="2020-03" db="EMBL/GenBank/DDBJ databases">
        <title>Vagococcus sp. nov., isolated from beetles.</title>
        <authorList>
            <person name="Hyun D.-W."/>
            <person name="Bae J.-W."/>
        </authorList>
    </citation>
    <scope>NUCLEOTIDE SEQUENCE [LARGE SCALE GENOMIC DNA]</scope>
    <source>
        <strain evidence="9 10">HDW17A</strain>
    </source>
</reference>
<dbReference type="InterPro" id="IPR019931">
    <property type="entry name" value="LPXTG_anchor"/>
</dbReference>
<evidence type="ECO:0000256" key="1">
    <source>
        <dbReference type="ARBA" id="ARBA00004168"/>
    </source>
</evidence>
<keyword evidence="4 7" id="KW-0732">Signal</keyword>
<keyword evidence="3" id="KW-0964">Secreted</keyword>
<dbReference type="Pfam" id="PF17802">
    <property type="entry name" value="SpaA"/>
    <property type="match status" value="1"/>
</dbReference>
<comment type="subcellular location">
    <subcellularLocation>
        <location evidence="1">Secreted</location>
        <location evidence="1">Cell wall</location>
        <topology evidence="1">Peptidoglycan-anchor</topology>
    </subcellularLocation>
</comment>
<dbReference type="Gene3D" id="2.60.40.740">
    <property type="match status" value="1"/>
</dbReference>
<accession>A0A6G8AKL3</accession>
<dbReference type="GO" id="GO:0005518">
    <property type="term" value="F:collagen binding"/>
    <property type="evidence" value="ECO:0007669"/>
    <property type="project" value="InterPro"/>
</dbReference>
<dbReference type="InterPro" id="IPR041171">
    <property type="entry name" value="SDR_Ig"/>
</dbReference>
<dbReference type="RefSeq" id="WP_166006252.1">
    <property type="nucleotide sequence ID" value="NZ_CP049886.1"/>
</dbReference>
<organism evidence="9 10">
    <name type="scientific">Vagococcus coleopterorum</name>
    <dbReference type="NCBI Taxonomy" id="2714946"/>
    <lineage>
        <taxon>Bacteria</taxon>
        <taxon>Bacillati</taxon>
        <taxon>Bacillota</taxon>
        <taxon>Bacilli</taxon>
        <taxon>Lactobacillales</taxon>
        <taxon>Enterococcaceae</taxon>
        <taxon>Vagococcus</taxon>
    </lineage>
</organism>
<dbReference type="InterPro" id="IPR008456">
    <property type="entry name" value="Collagen-bd_dom"/>
</dbReference>
<dbReference type="Proteomes" id="UP000500890">
    <property type="component" value="Chromosome"/>
</dbReference>
<protein>
    <submittedName>
        <fullName evidence="9">LPXTG cell wall anchor domain-containing protein</fullName>
    </submittedName>
</protein>
<proteinExistence type="predicted"/>
<dbReference type="AlphaFoldDB" id="A0A6G8AKL3"/>
<evidence type="ECO:0000256" key="2">
    <source>
        <dbReference type="ARBA" id="ARBA00022512"/>
    </source>
</evidence>
<dbReference type="Pfam" id="PF17961">
    <property type="entry name" value="Big_8"/>
    <property type="match status" value="1"/>
</dbReference>
<feature type="region of interest" description="Disordered" evidence="6">
    <location>
        <begin position="499"/>
        <end position="523"/>
    </location>
</feature>
<dbReference type="InterPro" id="IPR041033">
    <property type="entry name" value="SpaA_PFL_dom_1"/>
</dbReference>
<evidence type="ECO:0000256" key="7">
    <source>
        <dbReference type="SAM" id="SignalP"/>
    </source>
</evidence>
<evidence type="ECO:0000256" key="6">
    <source>
        <dbReference type="SAM" id="MobiDB-lite"/>
    </source>
</evidence>
<dbReference type="SUPFAM" id="SSF49401">
    <property type="entry name" value="Bacterial adhesins"/>
    <property type="match status" value="2"/>
</dbReference>
<dbReference type="Pfam" id="PF00746">
    <property type="entry name" value="Gram_pos_anchor"/>
    <property type="match status" value="1"/>
</dbReference>
<feature type="compositionally biased region" description="Basic and acidic residues" evidence="6">
    <location>
        <begin position="695"/>
        <end position="718"/>
    </location>
</feature>
<dbReference type="InterPro" id="IPR011252">
    <property type="entry name" value="Fibrogen-bd_dom1"/>
</dbReference>
<name>A0A6G8AKL3_9ENTE</name>
<dbReference type="Gene3D" id="2.60.40.10">
    <property type="entry name" value="Immunoglobulins"/>
    <property type="match status" value="1"/>
</dbReference>
<feature type="signal peptide" evidence="7">
    <location>
        <begin position="1"/>
        <end position="24"/>
    </location>
</feature>
<feature type="chain" id="PRO_5026083495" evidence="7">
    <location>
        <begin position="25"/>
        <end position="755"/>
    </location>
</feature>
<feature type="compositionally biased region" description="Low complexity" evidence="6">
    <location>
        <begin position="583"/>
        <end position="634"/>
    </location>
</feature>
<dbReference type="Pfam" id="PF05737">
    <property type="entry name" value="Collagen_bind"/>
    <property type="match status" value="1"/>
</dbReference>
<dbReference type="PROSITE" id="PS50847">
    <property type="entry name" value="GRAM_POS_ANCHORING"/>
    <property type="match status" value="1"/>
</dbReference>
<gene>
    <name evidence="9" type="ORF">G7081_00100</name>
</gene>
<dbReference type="Gene3D" id="2.60.40.1280">
    <property type="match status" value="1"/>
</dbReference>
<feature type="region of interest" description="Disordered" evidence="6">
    <location>
        <begin position="583"/>
        <end position="724"/>
    </location>
</feature>
<feature type="compositionally biased region" description="Basic and acidic residues" evidence="6">
    <location>
        <begin position="651"/>
        <end position="686"/>
    </location>
</feature>
<evidence type="ECO:0000259" key="8">
    <source>
        <dbReference type="PROSITE" id="PS50847"/>
    </source>
</evidence>
<sequence>MRKAVNIILSLVLFISGLSPIAMAGELNQSKIIDNVLLSNNNPNAGEAVKLTVKFSEKKGNDIKSGDRLVLDLPQSSDNYGTAGLFGSASDSGAQVKNAQGVVLGEIEVVDNKITLVFNDNVENLKNIRGQFSLYVTARNDLGPDRTRPNEWKKTTDFGVNGNTQQIKIKRGKSGQGANPFFYKVGESQSNHKKPRWWLITNPNRQRVYEYAQPTVIEDYVGVGHQLDEDSIQIIVGGRINQTYSPAEFVEQGFGNYETHANGLKIMINASLISGNSVAVSYDTKITDPTLATFENKASATYPAYYPGVEDTVYNPHEVTHTVGNYMSSSEIEGELKNSISVTVVDKDNVDVKLPDAVFELYEGDKLVASNLVTDENGKIIVKNLNPGRYQLKEVKSPTDYLLPKEDIFEVEINDENNKPHVIVKNKKIKVNEPVAEETVATEDTESIEPVETETVASEEVTIPTETAVEETVSTEVATETATEETIATEETVPTEVIEPIETETATTDEVTPTPTETVTEETVSTEVATETATEETIATEETVPTEVIEPIETETATTDEVTPTPTETVTEETVSTEVATETATEETIATEETVPTEVIEPIETETATTDEVTPTPTETVTEETVPTEVGSETVTEEPDGRGETVPTEVGKTDAEESKESELVTEESKVNENSTESKESDNDSKEVATQTAGKPKSEKTEDRKAKQPADGKEAEPKGENLLPQTGEIENQWLKLVGGLALFSVVIFRYRRYQKN</sequence>
<evidence type="ECO:0000313" key="9">
    <source>
        <dbReference type="EMBL" id="QIL45598.1"/>
    </source>
</evidence>
<keyword evidence="2" id="KW-0134">Cell wall</keyword>